<name>D2BG86_DEHMV</name>
<proteinExistence type="predicted"/>
<dbReference type="RefSeq" id="WP_012881512.1">
    <property type="nucleotide sequence ID" value="NC_013552.1"/>
</dbReference>
<evidence type="ECO:0000313" key="3">
    <source>
        <dbReference type="Proteomes" id="UP000002506"/>
    </source>
</evidence>
<feature type="transmembrane region" description="Helical" evidence="1">
    <location>
        <begin position="44"/>
        <end position="63"/>
    </location>
</feature>
<dbReference type="EMBL" id="CP001827">
    <property type="protein sequence ID" value="ACZ61336.1"/>
    <property type="molecule type" value="Genomic_DNA"/>
</dbReference>
<feature type="transmembrane region" description="Helical" evidence="1">
    <location>
        <begin position="84"/>
        <end position="100"/>
    </location>
</feature>
<dbReference type="Proteomes" id="UP000002506">
    <property type="component" value="Chromosome"/>
</dbReference>
<reference evidence="2 3" key="1">
    <citation type="journal article" date="2009" name="PLoS Genet.">
        <title>Localized plasticity in the streamlined genomes of vinyl chloride respiring Dehalococcoides.</title>
        <authorList>
            <person name="McMurdie P.J."/>
            <person name="Behrens S.F."/>
            <person name="Muller J.A."/>
            <person name="Goke J."/>
            <person name="Ritalahti K.M."/>
            <person name="Wagner R."/>
            <person name="Goltsman E."/>
            <person name="Lapidus A."/>
            <person name="Holmes S."/>
            <person name="Loffler F.E."/>
            <person name="Spormann A.M."/>
        </authorList>
    </citation>
    <scope>NUCLEOTIDE SEQUENCE [LARGE SCALE GENOMIC DNA]</scope>
    <source>
        <strain evidence="2 3">VS</strain>
    </source>
</reference>
<keyword evidence="1" id="KW-0812">Transmembrane</keyword>
<evidence type="ECO:0000256" key="1">
    <source>
        <dbReference type="SAM" id="Phobius"/>
    </source>
</evidence>
<gene>
    <name evidence="2" type="ordered locus">DhcVS_164</name>
</gene>
<protein>
    <submittedName>
        <fullName evidence="2">Uncharacterized protein</fullName>
    </submittedName>
</protein>
<evidence type="ECO:0000313" key="2">
    <source>
        <dbReference type="EMBL" id="ACZ61336.1"/>
    </source>
</evidence>
<organism evidence="2 3">
    <name type="scientific">Dehalococcoides mccartyi (strain VS)</name>
    <dbReference type="NCBI Taxonomy" id="311424"/>
    <lineage>
        <taxon>Bacteria</taxon>
        <taxon>Bacillati</taxon>
        <taxon>Chloroflexota</taxon>
        <taxon>Dehalococcoidia</taxon>
        <taxon>Dehalococcoidales</taxon>
        <taxon>Dehalococcoidaceae</taxon>
        <taxon>Dehalococcoides</taxon>
    </lineage>
</organism>
<dbReference type="HOGENOM" id="CLU_1812595_0_0_0"/>
<dbReference type="AlphaFoldDB" id="D2BG86"/>
<keyword evidence="1" id="KW-1133">Transmembrane helix</keyword>
<keyword evidence="1" id="KW-0472">Membrane</keyword>
<feature type="transmembrane region" description="Helical" evidence="1">
    <location>
        <begin position="12"/>
        <end position="32"/>
    </location>
</feature>
<dbReference type="KEGG" id="dev:DhcVS_164"/>
<accession>D2BG86</accession>
<sequence>MRNRAKNTAKIFVLVAAVIIITNIILFCVLENPSLNVKGWFNDILFILLYIGGIALLSVSYYIKPRASNDPSKKPILDMYIKKCLIYLCVTLMGFIYSFVETSLVHSLFLYFMCSLIFIIDYPSSKNWDKWLKTQLANNEQG</sequence>